<reference evidence="12" key="1">
    <citation type="submission" date="2016-10" db="EMBL/GenBank/DDBJ databases">
        <authorList>
            <person name="Varghese N."/>
            <person name="Submissions S."/>
        </authorList>
    </citation>
    <scope>NUCLEOTIDE SEQUENCE [LARGE SCALE GENOMIC DNA]</scope>
    <source>
        <strain evidence="12">DSM 22703</strain>
    </source>
</reference>
<dbReference type="PANTHER" id="PTHR42716:SF2">
    <property type="entry name" value="L-ASPARTATE OXIDASE, CHLOROPLASTIC"/>
    <property type="match status" value="1"/>
</dbReference>
<dbReference type="InterPro" id="IPR036188">
    <property type="entry name" value="FAD/NAD-bd_sf"/>
</dbReference>
<keyword evidence="12" id="KW-1185">Reference proteome</keyword>
<evidence type="ECO:0000256" key="4">
    <source>
        <dbReference type="ARBA" id="ARBA00012173"/>
    </source>
</evidence>
<dbReference type="SUPFAM" id="SSF56425">
    <property type="entry name" value="Succinate dehydrogenase/fumarate reductase flavoprotein, catalytic domain"/>
    <property type="match status" value="1"/>
</dbReference>
<dbReference type="PRINTS" id="PR00368">
    <property type="entry name" value="FADPNR"/>
</dbReference>
<dbReference type="Pfam" id="PF00890">
    <property type="entry name" value="FAD_binding_2"/>
    <property type="match status" value="1"/>
</dbReference>
<name>A0A1G5VR27_9BACT</name>
<evidence type="ECO:0000256" key="8">
    <source>
        <dbReference type="ARBA" id="ARBA00023002"/>
    </source>
</evidence>
<evidence type="ECO:0000256" key="9">
    <source>
        <dbReference type="ARBA" id="ARBA00048305"/>
    </source>
</evidence>
<dbReference type="STRING" id="279824.SAMN03080617_00638"/>
<comment type="pathway">
    <text evidence="2">Cofactor biosynthesis; NAD(+) biosynthesis; iminoaspartate from L-aspartate (oxidase route): step 1/1.</text>
</comment>
<evidence type="ECO:0000256" key="2">
    <source>
        <dbReference type="ARBA" id="ARBA00004950"/>
    </source>
</evidence>
<evidence type="ECO:0000256" key="3">
    <source>
        <dbReference type="ARBA" id="ARBA00008562"/>
    </source>
</evidence>
<accession>A0A1G5VR27</accession>
<keyword evidence="6" id="KW-0662">Pyridine nucleotide biosynthesis</keyword>
<dbReference type="Proteomes" id="UP000198756">
    <property type="component" value="Unassembled WGS sequence"/>
</dbReference>
<sequence>MEEPEIIIIGKGIAGMATAIYLAENSNSLKILLLDKSDDNDCSTRFAQGGLSAVWSEKDSKKKHLEDTLRAGRYQNNKSVVKDFVENCPNRIHDLIRWGVKFDLNADFSQSLHREGGHQESRILHIGDHSGQSIHKVLLSKIQQIKSIKVWNSAYAVDLIQQNKSCCGVKVWDEISETLYFLKSSAVILATGGSGQAFPMTTNPPVASGDGIGLAVRAGLLTENMHHFQFHPTSIWTGHLGTVPLITEALRGSGALIINNLGERFLFRYDPRGELATRDVISQAIWEELNSSPSRQIYLDARHLEEYFLKEYFPHAYDTCEKLGLNLAINLIPISPAAHYQCGGIPVDPNGETRMKNLFAVGEIASTGLHGVNRLASNSLPEALVFAKKIADKICSKRNEISPEYVVLSGKPTTPPIVSNSEIFRFKVFVQRVLLGEKLDVVPILLSIQTTYEKLDLFIDQHIIDQNLLSNRNILYTLYEILNSFLENDLPHQKNRVRSSTSNQ</sequence>
<dbReference type="AlphaFoldDB" id="A0A1G5VR27"/>
<dbReference type="GO" id="GO:0008734">
    <property type="term" value="F:L-aspartate oxidase activity"/>
    <property type="evidence" value="ECO:0007669"/>
    <property type="project" value="UniProtKB-EC"/>
</dbReference>
<dbReference type="FunFam" id="3.90.700.10:FF:000002">
    <property type="entry name" value="L-aspartate oxidase"/>
    <property type="match status" value="1"/>
</dbReference>
<comment type="similarity">
    <text evidence="3">Belongs to the FAD-dependent oxidoreductase 2 family. NadB subfamily.</text>
</comment>
<dbReference type="InterPro" id="IPR027477">
    <property type="entry name" value="Succ_DH/fumarate_Rdtase_cat_sf"/>
</dbReference>
<dbReference type="RefSeq" id="WP_092728493.1">
    <property type="nucleotide sequence ID" value="NZ_FMXE01000004.1"/>
</dbReference>
<feature type="domain" description="FAD-dependent oxidoreductase 2 FAD-binding" evidence="10">
    <location>
        <begin position="6"/>
        <end position="380"/>
    </location>
</feature>
<comment type="catalytic activity">
    <reaction evidence="9">
        <text>L-aspartate + O2 = iminosuccinate + H2O2</text>
        <dbReference type="Rhea" id="RHEA:25876"/>
        <dbReference type="ChEBI" id="CHEBI:15379"/>
        <dbReference type="ChEBI" id="CHEBI:16240"/>
        <dbReference type="ChEBI" id="CHEBI:29991"/>
        <dbReference type="ChEBI" id="CHEBI:77875"/>
        <dbReference type="EC" id="1.4.3.16"/>
    </reaction>
    <physiologicalReaction direction="left-to-right" evidence="9">
        <dbReference type="Rhea" id="RHEA:25877"/>
    </physiologicalReaction>
</comment>
<dbReference type="Gene3D" id="3.50.50.60">
    <property type="entry name" value="FAD/NAD(P)-binding domain"/>
    <property type="match status" value="1"/>
</dbReference>
<dbReference type="EC" id="1.4.3.16" evidence="4"/>
<evidence type="ECO:0000256" key="1">
    <source>
        <dbReference type="ARBA" id="ARBA00001974"/>
    </source>
</evidence>
<protein>
    <recommendedName>
        <fullName evidence="4">L-aspartate oxidase</fullName>
        <ecNumber evidence="4">1.4.3.16</ecNumber>
    </recommendedName>
</protein>
<dbReference type="InterPro" id="IPR005288">
    <property type="entry name" value="NadB"/>
</dbReference>
<keyword evidence="7" id="KW-0274">FAD</keyword>
<keyword evidence="5" id="KW-0285">Flavoprotein</keyword>
<dbReference type="OrthoDB" id="9806724at2"/>
<dbReference type="InterPro" id="IPR003953">
    <property type="entry name" value="FAD-dep_OxRdtase_2_FAD-bd"/>
</dbReference>
<keyword evidence="8" id="KW-0560">Oxidoreductase</keyword>
<organism evidence="11 12">
    <name type="scientific">Algoriphagus alkaliphilus</name>
    <dbReference type="NCBI Taxonomy" id="279824"/>
    <lineage>
        <taxon>Bacteria</taxon>
        <taxon>Pseudomonadati</taxon>
        <taxon>Bacteroidota</taxon>
        <taxon>Cytophagia</taxon>
        <taxon>Cytophagales</taxon>
        <taxon>Cyclobacteriaceae</taxon>
        <taxon>Algoriphagus</taxon>
    </lineage>
</organism>
<proteinExistence type="inferred from homology"/>
<evidence type="ECO:0000259" key="10">
    <source>
        <dbReference type="Pfam" id="PF00890"/>
    </source>
</evidence>
<dbReference type="UniPathway" id="UPA00253">
    <property type="reaction ID" value="UER00326"/>
</dbReference>
<dbReference type="Gene3D" id="3.90.700.10">
    <property type="entry name" value="Succinate dehydrogenase/fumarate reductase flavoprotein, catalytic domain"/>
    <property type="match status" value="1"/>
</dbReference>
<evidence type="ECO:0000313" key="12">
    <source>
        <dbReference type="Proteomes" id="UP000198756"/>
    </source>
</evidence>
<evidence type="ECO:0000256" key="7">
    <source>
        <dbReference type="ARBA" id="ARBA00022827"/>
    </source>
</evidence>
<gene>
    <name evidence="11" type="ORF">SAMN03080617_00638</name>
</gene>
<evidence type="ECO:0000313" key="11">
    <source>
        <dbReference type="EMBL" id="SDA48164.1"/>
    </source>
</evidence>
<dbReference type="EMBL" id="FMXE01000004">
    <property type="protein sequence ID" value="SDA48164.1"/>
    <property type="molecule type" value="Genomic_DNA"/>
</dbReference>
<evidence type="ECO:0000256" key="6">
    <source>
        <dbReference type="ARBA" id="ARBA00022642"/>
    </source>
</evidence>
<dbReference type="PANTHER" id="PTHR42716">
    <property type="entry name" value="L-ASPARTATE OXIDASE"/>
    <property type="match status" value="1"/>
</dbReference>
<comment type="cofactor">
    <cofactor evidence="1">
        <name>FAD</name>
        <dbReference type="ChEBI" id="CHEBI:57692"/>
    </cofactor>
</comment>
<dbReference type="SUPFAM" id="SSF51905">
    <property type="entry name" value="FAD/NAD(P)-binding domain"/>
    <property type="match status" value="1"/>
</dbReference>
<dbReference type="GO" id="GO:0034628">
    <property type="term" value="P:'de novo' NAD+ biosynthetic process from L-aspartate"/>
    <property type="evidence" value="ECO:0007669"/>
    <property type="project" value="TreeGrafter"/>
</dbReference>
<evidence type="ECO:0000256" key="5">
    <source>
        <dbReference type="ARBA" id="ARBA00022630"/>
    </source>
</evidence>